<evidence type="ECO:0000256" key="4">
    <source>
        <dbReference type="PIRSR" id="PIRSR602401-1"/>
    </source>
</evidence>
<keyword evidence="2 4" id="KW-0479">Metal-binding</keyword>
<evidence type="ECO:0000256" key="3">
    <source>
        <dbReference type="ARBA" id="ARBA00023004"/>
    </source>
</evidence>
<dbReference type="FunFam" id="1.10.630.10:FF:000011">
    <property type="entry name" value="Cytochrome P450 83B1"/>
    <property type="match status" value="1"/>
</dbReference>
<keyword evidence="6" id="KW-0472">Membrane</keyword>
<evidence type="ECO:0008006" key="9">
    <source>
        <dbReference type="Google" id="ProtNLM"/>
    </source>
</evidence>
<dbReference type="PRINTS" id="PR00463">
    <property type="entry name" value="EP450I"/>
</dbReference>
<dbReference type="CDD" id="cd11072">
    <property type="entry name" value="CYP71-like"/>
    <property type="match status" value="1"/>
</dbReference>
<dbReference type="Proteomes" id="UP000541444">
    <property type="component" value="Unassembled WGS sequence"/>
</dbReference>
<dbReference type="InterPro" id="IPR017972">
    <property type="entry name" value="Cyt_P450_CS"/>
</dbReference>
<keyword evidence="5" id="KW-0503">Monooxygenase</keyword>
<dbReference type="Gene3D" id="1.10.630.10">
    <property type="entry name" value="Cytochrome P450"/>
    <property type="match status" value="1"/>
</dbReference>
<dbReference type="InterPro" id="IPR001128">
    <property type="entry name" value="Cyt_P450"/>
</dbReference>
<dbReference type="InterPro" id="IPR036396">
    <property type="entry name" value="Cyt_P450_sf"/>
</dbReference>
<evidence type="ECO:0000256" key="1">
    <source>
        <dbReference type="ARBA" id="ARBA00010617"/>
    </source>
</evidence>
<dbReference type="GO" id="GO:0005506">
    <property type="term" value="F:iron ion binding"/>
    <property type="evidence" value="ECO:0007669"/>
    <property type="project" value="InterPro"/>
</dbReference>
<protein>
    <recommendedName>
        <fullName evidence="9">Cytochrome P450</fullName>
    </recommendedName>
</protein>
<keyword evidence="8" id="KW-1185">Reference proteome</keyword>
<dbReference type="OrthoDB" id="2789670at2759"/>
<keyword evidence="3 4" id="KW-0408">Iron</keyword>
<dbReference type="GO" id="GO:0020037">
    <property type="term" value="F:heme binding"/>
    <property type="evidence" value="ECO:0007669"/>
    <property type="project" value="InterPro"/>
</dbReference>
<evidence type="ECO:0000256" key="6">
    <source>
        <dbReference type="SAM" id="Phobius"/>
    </source>
</evidence>
<evidence type="ECO:0000256" key="2">
    <source>
        <dbReference type="ARBA" id="ARBA00022723"/>
    </source>
</evidence>
<dbReference type="GO" id="GO:0044550">
    <property type="term" value="P:secondary metabolite biosynthetic process"/>
    <property type="evidence" value="ECO:0007669"/>
    <property type="project" value="UniProtKB-ARBA"/>
</dbReference>
<comment type="caution">
    <text evidence="7">The sequence shown here is derived from an EMBL/GenBank/DDBJ whole genome shotgun (WGS) entry which is preliminary data.</text>
</comment>
<feature type="transmembrane region" description="Helical" evidence="6">
    <location>
        <begin position="20"/>
        <end position="37"/>
    </location>
</feature>
<dbReference type="EMBL" id="JACGCM010002833">
    <property type="protein sequence ID" value="KAF6134607.1"/>
    <property type="molecule type" value="Genomic_DNA"/>
</dbReference>
<dbReference type="InterPro" id="IPR002401">
    <property type="entry name" value="Cyt_P450_E_grp-I"/>
</dbReference>
<reference evidence="7 8" key="1">
    <citation type="journal article" date="2020" name="IScience">
        <title>Genome Sequencing of the Endangered Kingdonia uniflora (Circaeasteraceae, Ranunculales) Reveals Potential Mechanisms of Evolutionary Specialization.</title>
        <authorList>
            <person name="Sun Y."/>
            <person name="Deng T."/>
            <person name="Zhang A."/>
            <person name="Moore M.J."/>
            <person name="Landis J.B."/>
            <person name="Lin N."/>
            <person name="Zhang H."/>
            <person name="Zhang X."/>
            <person name="Huang J."/>
            <person name="Zhang X."/>
            <person name="Sun H."/>
            <person name="Wang H."/>
        </authorList>
    </citation>
    <scope>NUCLEOTIDE SEQUENCE [LARGE SCALE GENOMIC DNA]</scope>
    <source>
        <strain evidence="7">TB1705</strain>
        <tissue evidence="7">Leaf</tissue>
    </source>
</reference>
<accession>A0A7J7KW94</accession>
<gene>
    <name evidence="7" type="ORF">GIB67_025722</name>
</gene>
<dbReference type="AlphaFoldDB" id="A0A7J7KW94"/>
<proteinExistence type="inferred from homology"/>
<comment type="similarity">
    <text evidence="1 5">Belongs to the cytochrome P450 family.</text>
</comment>
<sequence length="504" mass="57536">MVEVWRVQQWLERLAEAVSNNITLSLVILVLYIFYFFKLNGNRSRNLNLPPSPPKLPIIGNLHQLGDHPHRSFRDLSRKYGPMMLLHLGHAKTLIVSSPDIAREITTTHDTVFASRPFLTAARMFMYGCTDLTFAPYGDYWKQVKKVYAQELFSVNKVNSFRHIREEEMALMIEKISSSCLLQTPADLTSLIRNAANNLTCRCGIGIKRDGNSRFGEVAKEVVIELGAFAYGDIFPSLRWMDVLTGFRRRKLFKKVDSYLKQLIQDRVNQSKADEEEKDILDHLLQAQKDNKLGIDNIKALLINVFLGGDDAATTSEWAIAELFNKPSAMKKAQEEVRRVVGAKAKVHEEDIHQMEYLKLVVKETLRLHAPSPLLLPRYTSVGANVKGYDIPPNTTVLINVWAFQTDPEMWDNPEEFIPERFSNGGFDYKSSQNYQYLPFGSGRRSCPAISFALAIIEPVLANLLFHFDWKLPSDLKEFDMTEEFGSFVTKKTPIQLVPVFRPS</sequence>
<evidence type="ECO:0000313" key="8">
    <source>
        <dbReference type="Proteomes" id="UP000541444"/>
    </source>
</evidence>
<keyword evidence="5" id="KW-0560">Oxidoreductase</keyword>
<dbReference type="PROSITE" id="PS00086">
    <property type="entry name" value="CYTOCHROME_P450"/>
    <property type="match status" value="1"/>
</dbReference>
<dbReference type="PANTHER" id="PTHR47955:SF18">
    <property type="entry name" value="CYTOCHROME P450 71A1-LIKE"/>
    <property type="match status" value="1"/>
</dbReference>
<organism evidence="7 8">
    <name type="scientific">Kingdonia uniflora</name>
    <dbReference type="NCBI Taxonomy" id="39325"/>
    <lineage>
        <taxon>Eukaryota</taxon>
        <taxon>Viridiplantae</taxon>
        <taxon>Streptophyta</taxon>
        <taxon>Embryophyta</taxon>
        <taxon>Tracheophyta</taxon>
        <taxon>Spermatophyta</taxon>
        <taxon>Magnoliopsida</taxon>
        <taxon>Ranunculales</taxon>
        <taxon>Circaeasteraceae</taxon>
        <taxon>Kingdonia</taxon>
    </lineage>
</organism>
<dbReference type="SUPFAM" id="SSF48264">
    <property type="entry name" value="Cytochrome P450"/>
    <property type="match status" value="1"/>
</dbReference>
<comment type="cofactor">
    <cofactor evidence="4">
        <name>heme</name>
        <dbReference type="ChEBI" id="CHEBI:30413"/>
    </cofactor>
</comment>
<dbReference type="Pfam" id="PF00067">
    <property type="entry name" value="p450"/>
    <property type="match status" value="1"/>
</dbReference>
<evidence type="ECO:0000256" key="5">
    <source>
        <dbReference type="RuleBase" id="RU000461"/>
    </source>
</evidence>
<feature type="binding site" description="axial binding residue" evidence="4">
    <location>
        <position position="447"/>
    </location>
    <ligand>
        <name>heme</name>
        <dbReference type="ChEBI" id="CHEBI:30413"/>
    </ligand>
    <ligandPart>
        <name>Fe</name>
        <dbReference type="ChEBI" id="CHEBI:18248"/>
    </ligandPart>
</feature>
<keyword evidence="6" id="KW-0812">Transmembrane</keyword>
<name>A0A7J7KW94_9MAGN</name>
<dbReference type="GO" id="GO:0004497">
    <property type="term" value="F:monooxygenase activity"/>
    <property type="evidence" value="ECO:0007669"/>
    <property type="project" value="UniProtKB-KW"/>
</dbReference>
<keyword evidence="4 5" id="KW-0349">Heme</keyword>
<dbReference type="PRINTS" id="PR00385">
    <property type="entry name" value="P450"/>
</dbReference>
<dbReference type="PANTHER" id="PTHR47955">
    <property type="entry name" value="CYTOCHROME P450 FAMILY 71 PROTEIN"/>
    <property type="match status" value="1"/>
</dbReference>
<dbReference type="GO" id="GO:0016705">
    <property type="term" value="F:oxidoreductase activity, acting on paired donors, with incorporation or reduction of molecular oxygen"/>
    <property type="evidence" value="ECO:0007669"/>
    <property type="project" value="InterPro"/>
</dbReference>
<keyword evidence="6" id="KW-1133">Transmembrane helix</keyword>
<evidence type="ECO:0000313" key="7">
    <source>
        <dbReference type="EMBL" id="KAF6134607.1"/>
    </source>
</evidence>